<evidence type="ECO:0000256" key="1">
    <source>
        <dbReference type="ARBA" id="ARBA00004370"/>
    </source>
</evidence>
<evidence type="ECO:0000259" key="6">
    <source>
        <dbReference type="Pfam" id="PF00905"/>
    </source>
</evidence>
<evidence type="ECO:0000313" key="8">
    <source>
        <dbReference type="EMBL" id="PWD50031.1"/>
    </source>
</evidence>
<feature type="transmembrane region" description="Helical" evidence="5">
    <location>
        <begin position="93"/>
        <end position="110"/>
    </location>
</feature>
<protein>
    <recommendedName>
        <fullName evidence="10">Cell division protein FtsI [Peptidoglycan synthetase]</fullName>
    </recommendedName>
</protein>
<dbReference type="GO" id="GO:0008658">
    <property type="term" value="F:penicillin binding"/>
    <property type="evidence" value="ECO:0007669"/>
    <property type="project" value="InterPro"/>
</dbReference>
<keyword evidence="3 5" id="KW-0472">Membrane</keyword>
<keyword evidence="9" id="KW-1185">Reference proteome</keyword>
<evidence type="ECO:0000313" key="9">
    <source>
        <dbReference type="Proteomes" id="UP000245166"/>
    </source>
</evidence>
<dbReference type="GO" id="GO:0005886">
    <property type="term" value="C:plasma membrane"/>
    <property type="evidence" value="ECO:0007669"/>
    <property type="project" value="TreeGrafter"/>
</dbReference>
<organism evidence="8 9">
    <name type="scientific">Serinibacter arcticus</name>
    <dbReference type="NCBI Taxonomy" id="1655435"/>
    <lineage>
        <taxon>Bacteria</taxon>
        <taxon>Bacillati</taxon>
        <taxon>Actinomycetota</taxon>
        <taxon>Actinomycetes</taxon>
        <taxon>Micrococcales</taxon>
        <taxon>Beutenbergiaceae</taxon>
        <taxon>Serinibacter</taxon>
    </lineage>
</organism>
<name>A0A2U1ZSU5_9MICO</name>
<dbReference type="Gene3D" id="3.40.710.10">
    <property type="entry name" value="DD-peptidase/beta-lactamase superfamily"/>
    <property type="match status" value="1"/>
</dbReference>
<dbReference type="GO" id="GO:0071555">
    <property type="term" value="P:cell wall organization"/>
    <property type="evidence" value="ECO:0007669"/>
    <property type="project" value="TreeGrafter"/>
</dbReference>
<evidence type="ECO:0000259" key="7">
    <source>
        <dbReference type="Pfam" id="PF03717"/>
    </source>
</evidence>
<evidence type="ECO:0000256" key="2">
    <source>
        <dbReference type="ARBA" id="ARBA00007171"/>
    </source>
</evidence>
<evidence type="ECO:0000256" key="5">
    <source>
        <dbReference type="SAM" id="Phobius"/>
    </source>
</evidence>
<evidence type="ECO:0000256" key="4">
    <source>
        <dbReference type="SAM" id="MobiDB-lite"/>
    </source>
</evidence>
<dbReference type="InterPro" id="IPR005311">
    <property type="entry name" value="PBP_dimer"/>
</dbReference>
<dbReference type="RefSeq" id="WP_109228415.1">
    <property type="nucleotide sequence ID" value="NZ_PYHR01000002.1"/>
</dbReference>
<dbReference type="Pfam" id="PF03717">
    <property type="entry name" value="PBP_dimer"/>
    <property type="match status" value="1"/>
</dbReference>
<dbReference type="InterPro" id="IPR050515">
    <property type="entry name" value="Beta-lactam/transpept"/>
</dbReference>
<reference evidence="8 9" key="1">
    <citation type="submission" date="2018-03" db="EMBL/GenBank/DDBJ databases">
        <title>Genome assembly of novel Miniimonas species PCH200.</title>
        <authorList>
            <person name="Thakur V."/>
            <person name="Kumar V."/>
            <person name="Singh D."/>
        </authorList>
    </citation>
    <scope>NUCLEOTIDE SEQUENCE [LARGE SCALE GENOMIC DNA]</scope>
    <source>
        <strain evidence="8 9">PCH200</strain>
    </source>
</reference>
<keyword evidence="5" id="KW-1133">Transmembrane helix</keyword>
<sequence>MGTRLTTAQPATAAASAATARGATPRGSTRATRPTASSARSTSATRSASTVRAQATSPRTARLGGAGGNGGAGGHRPPPEGPRVGPSSRRQRILLWIVVVVLALFAVRLVQVQVVQGAELAEQGRQTRERTIVLHAQRGDIVDSSGMVMATSVVRYNIEIDQRQVPAYVRLGENDEILGRGAAEAAAQLAPLLQLPEHELGATLTGTAGYRVIANDVTPEVRAAVEELNINGLTTRATSKRVYPNGSTAGNLVGWVNRDQANDDKQTGLTGLEYSLNKELDGLNGTRSYETGVGGTVIPGADQRTTPAQDGRTVNTSLNLDLQYVCQQAIDAQVDAAGAEFGAVVVIEVKTGRILAQCESDTVDPNSPTGSGTLHTVHSPYEPGSTGKILTVASAINEGLITPTSVFTVPDRFTTENGQTFRDATDHETWQMTTAGILATSSNTGTIQIGDLMTDAKRVEYMKAFGWGGPTGVEIAGERAGTHLDPTQWDGRTRYVTMFGQHNQVNLLQITNVMATLGNGGVRQPLHLIDGFTDAAGTFTPAEHGDPVEVVTPETADEMLLLLEGVTAAQQGTTGKKAAIDGYRVAGKTGTAQIPDANGRLNDTVASFVGVVPAEDPQLAVGVVVHRPATQSTGGALAAPVFQQVTSSALQMLGIPPSGVTEDLYPLYADQAE</sequence>
<dbReference type="SUPFAM" id="SSF56601">
    <property type="entry name" value="beta-lactamase/transpeptidase-like"/>
    <property type="match status" value="1"/>
</dbReference>
<comment type="subcellular location">
    <subcellularLocation>
        <location evidence="1">Membrane</location>
    </subcellularLocation>
</comment>
<gene>
    <name evidence="8" type="ORF">C8046_04425</name>
</gene>
<dbReference type="SUPFAM" id="SSF56519">
    <property type="entry name" value="Penicillin binding protein dimerisation domain"/>
    <property type="match status" value="1"/>
</dbReference>
<evidence type="ECO:0000256" key="3">
    <source>
        <dbReference type="ARBA" id="ARBA00023136"/>
    </source>
</evidence>
<feature type="region of interest" description="Disordered" evidence="4">
    <location>
        <begin position="1"/>
        <end position="87"/>
    </location>
</feature>
<keyword evidence="5" id="KW-0812">Transmembrane</keyword>
<dbReference type="EMBL" id="PYHR01000002">
    <property type="protein sequence ID" value="PWD50031.1"/>
    <property type="molecule type" value="Genomic_DNA"/>
</dbReference>
<feature type="domain" description="Penicillin-binding protein transpeptidase" evidence="6">
    <location>
        <begin position="342"/>
        <end position="645"/>
    </location>
</feature>
<dbReference type="Pfam" id="PF00905">
    <property type="entry name" value="Transpeptidase"/>
    <property type="match status" value="1"/>
</dbReference>
<feature type="compositionally biased region" description="Gly residues" evidence="4">
    <location>
        <begin position="64"/>
        <end position="74"/>
    </location>
</feature>
<accession>A0A2U1ZSU5</accession>
<dbReference type="InterPro" id="IPR036138">
    <property type="entry name" value="PBP_dimer_sf"/>
</dbReference>
<dbReference type="Gene3D" id="3.30.450.330">
    <property type="match status" value="1"/>
</dbReference>
<dbReference type="PANTHER" id="PTHR30627:SF1">
    <property type="entry name" value="PEPTIDOGLYCAN D,D-TRANSPEPTIDASE FTSI"/>
    <property type="match status" value="1"/>
</dbReference>
<dbReference type="InterPro" id="IPR012338">
    <property type="entry name" value="Beta-lactam/transpept-like"/>
</dbReference>
<dbReference type="Proteomes" id="UP000245166">
    <property type="component" value="Unassembled WGS sequence"/>
</dbReference>
<dbReference type="AlphaFoldDB" id="A0A2U1ZSU5"/>
<dbReference type="Gene3D" id="3.90.1310.10">
    <property type="entry name" value="Penicillin-binding protein 2a (Domain 2)"/>
    <property type="match status" value="1"/>
</dbReference>
<feature type="compositionally biased region" description="Low complexity" evidence="4">
    <location>
        <begin position="1"/>
        <end position="57"/>
    </location>
</feature>
<feature type="domain" description="Penicillin-binding protein dimerisation" evidence="7">
    <location>
        <begin position="135"/>
        <end position="298"/>
    </location>
</feature>
<dbReference type="OrthoDB" id="9789078at2"/>
<proteinExistence type="inferred from homology"/>
<dbReference type="InterPro" id="IPR001460">
    <property type="entry name" value="PCN-bd_Tpept"/>
</dbReference>
<evidence type="ECO:0008006" key="10">
    <source>
        <dbReference type="Google" id="ProtNLM"/>
    </source>
</evidence>
<comment type="similarity">
    <text evidence="2">Belongs to the transpeptidase family.</text>
</comment>
<dbReference type="PANTHER" id="PTHR30627">
    <property type="entry name" value="PEPTIDOGLYCAN D,D-TRANSPEPTIDASE"/>
    <property type="match status" value="1"/>
</dbReference>
<comment type="caution">
    <text evidence="8">The sequence shown here is derived from an EMBL/GenBank/DDBJ whole genome shotgun (WGS) entry which is preliminary data.</text>
</comment>